<dbReference type="EMBL" id="CP045893">
    <property type="protein sequence ID" value="QQP53285.1"/>
    <property type="molecule type" value="Genomic_DNA"/>
</dbReference>
<accession>A0A7T8QS93</accession>
<dbReference type="PANTHER" id="PTHR11324">
    <property type="entry name" value="IL16-RELATED"/>
    <property type="match status" value="1"/>
</dbReference>
<dbReference type="OrthoDB" id="6380412at2759"/>
<evidence type="ECO:0000259" key="2">
    <source>
        <dbReference type="PROSITE" id="PS50106"/>
    </source>
</evidence>
<feature type="region of interest" description="Disordered" evidence="1">
    <location>
        <begin position="70"/>
        <end position="100"/>
    </location>
</feature>
<dbReference type="InterPro" id="IPR036034">
    <property type="entry name" value="PDZ_sf"/>
</dbReference>
<name>A0A7T8QS93_CALRO</name>
<keyword evidence="4" id="KW-1185">Reference proteome</keyword>
<reference evidence="4" key="1">
    <citation type="submission" date="2021-01" db="EMBL/GenBank/DDBJ databases">
        <title>Caligus Genome Assembly.</title>
        <authorList>
            <person name="Gallardo-Escarate C."/>
        </authorList>
    </citation>
    <scope>NUCLEOTIDE SEQUENCE [LARGE SCALE GENOMIC DNA]</scope>
</reference>
<sequence length="138" mass="14701">MKAALRGSDDDENSLGPLKICSSFMSYFQAPRAEVVLVLSRSRSVTPAEYDRSDFSSYGGRPPKILEIRGRSSVSSHNGCPQEEGTGLGFSLEGGKDSPVGDRPLTIKKIFTGGAADKSAILKVGDEILSVNSTDCTR</sequence>
<evidence type="ECO:0000313" key="3">
    <source>
        <dbReference type="EMBL" id="QQP53285.1"/>
    </source>
</evidence>
<feature type="domain" description="PDZ" evidence="2">
    <location>
        <begin position="83"/>
        <end position="138"/>
    </location>
</feature>
<dbReference type="PROSITE" id="PS50106">
    <property type="entry name" value="PDZ"/>
    <property type="match status" value="1"/>
</dbReference>
<dbReference type="InterPro" id="IPR001478">
    <property type="entry name" value="PDZ"/>
</dbReference>
<dbReference type="AlphaFoldDB" id="A0A7T8QS93"/>
<dbReference type="Pfam" id="PF00595">
    <property type="entry name" value="PDZ"/>
    <property type="match status" value="1"/>
</dbReference>
<evidence type="ECO:0000313" key="4">
    <source>
        <dbReference type="Proteomes" id="UP000595437"/>
    </source>
</evidence>
<dbReference type="SUPFAM" id="SSF50156">
    <property type="entry name" value="PDZ domain-like"/>
    <property type="match status" value="1"/>
</dbReference>
<dbReference type="Gene3D" id="2.30.42.10">
    <property type="match status" value="1"/>
</dbReference>
<evidence type="ECO:0000256" key="1">
    <source>
        <dbReference type="SAM" id="MobiDB-lite"/>
    </source>
</evidence>
<organism evidence="3 4">
    <name type="scientific">Caligus rogercresseyi</name>
    <name type="common">Sea louse</name>
    <dbReference type="NCBI Taxonomy" id="217165"/>
    <lineage>
        <taxon>Eukaryota</taxon>
        <taxon>Metazoa</taxon>
        <taxon>Ecdysozoa</taxon>
        <taxon>Arthropoda</taxon>
        <taxon>Crustacea</taxon>
        <taxon>Multicrustacea</taxon>
        <taxon>Hexanauplia</taxon>
        <taxon>Copepoda</taxon>
        <taxon>Siphonostomatoida</taxon>
        <taxon>Caligidae</taxon>
        <taxon>Caligus</taxon>
    </lineage>
</organism>
<gene>
    <name evidence="3" type="ORF">FKW44_005714</name>
</gene>
<dbReference type="Proteomes" id="UP000595437">
    <property type="component" value="Chromosome 4"/>
</dbReference>
<dbReference type="PANTHER" id="PTHR11324:SF16">
    <property type="entry name" value="PDZ DOMAIN-CONTAINING PROTEIN 2"/>
    <property type="match status" value="1"/>
</dbReference>
<proteinExistence type="predicted"/>
<protein>
    <recommendedName>
        <fullName evidence="2">PDZ domain-containing protein</fullName>
    </recommendedName>
</protein>